<dbReference type="SUPFAM" id="SSF100950">
    <property type="entry name" value="NagB/RpiA/CoA transferase-like"/>
    <property type="match status" value="1"/>
</dbReference>
<reference evidence="9 10" key="1">
    <citation type="submission" date="2016-12" db="EMBL/GenBank/DDBJ databases">
        <title>The new phylogeny of genus Mycobacterium.</title>
        <authorList>
            <person name="Tortoli E."/>
            <person name="Trovato A."/>
            <person name="Cirillo D.M."/>
        </authorList>
    </citation>
    <scope>NUCLEOTIDE SEQUENCE [LARGE SCALE GENOMIC DNA]</scope>
    <source>
        <strain evidence="9 10">DSM 45130</strain>
    </source>
</reference>
<evidence type="ECO:0000256" key="3">
    <source>
        <dbReference type="ARBA" id="ARBA00004961"/>
    </source>
</evidence>
<dbReference type="NCBIfam" id="TIGR01198">
    <property type="entry name" value="pgl"/>
    <property type="match status" value="1"/>
</dbReference>
<comment type="pathway">
    <text evidence="3 7">Carbohydrate degradation; pentose phosphate pathway; D-ribulose 5-phosphate from D-glucose 6-phosphate (oxidative stage): step 2/3.</text>
</comment>
<keyword evidence="7" id="KW-0378">Hydrolase</keyword>
<dbReference type="CDD" id="cd01400">
    <property type="entry name" value="6PGL"/>
    <property type="match status" value="1"/>
</dbReference>
<dbReference type="Pfam" id="PF01182">
    <property type="entry name" value="Glucosamine_iso"/>
    <property type="match status" value="1"/>
</dbReference>
<evidence type="ECO:0000256" key="4">
    <source>
        <dbReference type="ARBA" id="ARBA00010662"/>
    </source>
</evidence>
<dbReference type="STRING" id="444597.BST26_09355"/>
<evidence type="ECO:0000313" key="9">
    <source>
        <dbReference type="EMBL" id="ORA71072.1"/>
    </source>
</evidence>
<dbReference type="UniPathway" id="UPA00115">
    <property type="reaction ID" value="UER00409"/>
</dbReference>
<dbReference type="InterPro" id="IPR006148">
    <property type="entry name" value="Glc/Gal-6P_isomerase"/>
</dbReference>
<dbReference type="InterPro" id="IPR005900">
    <property type="entry name" value="6-phosphogluconolactonase_DevB"/>
</dbReference>
<dbReference type="GO" id="GO:0017057">
    <property type="term" value="F:6-phosphogluconolactonase activity"/>
    <property type="evidence" value="ECO:0007669"/>
    <property type="project" value="UniProtKB-UniRule"/>
</dbReference>
<dbReference type="Proteomes" id="UP000192801">
    <property type="component" value="Unassembled WGS sequence"/>
</dbReference>
<dbReference type="Gene3D" id="3.40.50.1360">
    <property type="match status" value="1"/>
</dbReference>
<name>A0A1X0DFW2_9MYCO</name>
<dbReference type="GO" id="GO:0005975">
    <property type="term" value="P:carbohydrate metabolic process"/>
    <property type="evidence" value="ECO:0007669"/>
    <property type="project" value="UniProtKB-UniRule"/>
</dbReference>
<feature type="compositionally biased region" description="Basic and acidic residues" evidence="8">
    <location>
        <begin position="257"/>
        <end position="269"/>
    </location>
</feature>
<comment type="caution">
    <text evidence="9">The sequence shown here is derived from an EMBL/GenBank/DDBJ whole genome shotgun (WGS) entry which is preliminary data.</text>
</comment>
<gene>
    <name evidence="7" type="primary">pgl</name>
    <name evidence="9" type="ORF">BST26_09355</name>
</gene>
<protein>
    <recommendedName>
        <fullName evidence="6 7">6-phosphogluconolactonase</fullName>
        <shortName evidence="7">6PGL</shortName>
        <ecNumber evidence="5 7">3.1.1.31</ecNumber>
    </recommendedName>
</protein>
<dbReference type="InterPro" id="IPR039104">
    <property type="entry name" value="6PGL"/>
</dbReference>
<dbReference type="EC" id="3.1.1.31" evidence="5 7"/>
<accession>A0A1X0DFW2</accession>
<dbReference type="RefSeq" id="WP_083030498.1">
    <property type="nucleotide sequence ID" value="NZ_AP022618.1"/>
</dbReference>
<evidence type="ECO:0000256" key="5">
    <source>
        <dbReference type="ARBA" id="ARBA00013198"/>
    </source>
</evidence>
<comment type="catalytic activity">
    <reaction evidence="1 7">
        <text>6-phospho-D-glucono-1,5-lactone + H2O = 6-phospho-D-gluconate + H(+)</text>
        <dbReference type="Rhea" id="RHEA:12556"/>
        <dbReference type="ChEBI" id="CHEBI:15377"/>
        <dbReference type="ChEBI" id="CHEBI:15378"/>
        <dbReference type="ChEBI" id="CHEBI:57955"/>
        <dbReference type="ChEBI" id="CHEBI:58759"/>
        <dbReference type="EC" id="3.1.1.31"/>
    </reaction>
</comment>
<dbReference type="EMBL" id="MVHS01000016">
    <property type="protein sequence ID" value="ORA71072.1"/>
    <property type="molecule type" value="Genomic_DNA"/>
</dbReference>
<evidence type="ECO:0000256" key="1">
    <source>
        <dbReference type="ARBA" id="ARBA00000832"/>
    </source>
</evidence>
<organism evidence="9 10">
    <name type="scientific">Mycolicibacterium insubricum</name>
    <dbReference type="NCBI Taxonomy" id="444597"/>
    <lineage>
        <taxon>Bacteria</taxon>
        <taxon>Bacillati</taxon>
        <taxon>Actinomycetota</taxon>
        <taxon>Actinomycetes</taxon>
        <taxon>Mycobacteriales</taxon>
        <taxon>Mycobacteriaceae</taxon>
        <taxon>Mycolicibacterium</taxon>
    </lineage>
</organism>
<dbReference type="PANTHER" id="PTHR11054:SF0">
    <property type="entry name" value="6-PHOSPHOGLUCONOLACTONASE"/>
    <property type="match status" value="1"/>
</dbReference>
<keyword evidence="10" id="KW-1185">Reference proteome</keyword>
<evidence type="ECO:0000256" key="2">
    <source>
        <dbReference type="ARBA" id="ARBA00002681"/>
    </source>
</evidence>
<dbReference type="InterPro" id="IPR037171">
    <property type="entry name" value="NagB/RpiA_transferase-like"/>
</dbReference>
<evidence type="ECO:0000256" key="7">
    <source>
        <dbReference type="RuleBase" id="RU365095"/>
    </source>
</evidence>
<sequence>MSNRPQPQVLTFADADTLVTAAADALVGEIAGAVAARGVAHVVLTGGGAGINLARRLRDRSDVDWAAVQLYWGDDRYVPAADPDRNELQARQALLDGIDIPAANVHPMPASDGQFGDNLDAAAAAYELLLSGLADGGAPTPVFDVHLLGMGGEGHVNSLFPDSPAVREAARFVVGVDDSPKPPPRRLTLTLPAVRRSRQVWLLVAGAEKADAVAAALGGAPATAVPAAGAFGTEATRWLLDAAAASALGTEIPTEPRGSRDRRDKPGGV</sequence>
<dbReference type="OrthoDB" id="9810967at2"/>
<proteinExistence type="inferred from homology"/>
<dbReference type="PANTHER" id="PTHR11054">
    <property type="entry name" value="6-PHOSPHOGLUCONOLACTONASE"/>
    <property type="match status" value="1"/>
</dbReference>
<feature type="region of interest" description="Disordered" evidence="8">
    <location>
        <begin position="249"/>
        <end position="269"/>
    </location>
</feature>
<comment type="function">
    <text evidence="2 7">Hydrolysis of 6-phosphogluconolactone to 6-phosphogluconate.</text>
</comment>
<evidence type="ECO:0000256" key="8">
    <source>
        <dbReference type="SAM" id="MobiDB-lite"/>
    </source>
</evidence>
<dbReference type="GO" id="GO:0006098">
    <property type="term" value="P:pentose-phosphate shunt"/>
    <property type="evidence" value="ECO:0007669"/>
    <property type="project" value="UniProtKB-UniPathway"/>
</dbReference>
<evidence type="ECO:0000256" key="6">
    <source>
        <dbReference type="ARBA" id="ARBA00020337"/>
    </source>
</evidence>
<comment type="similarity">
    <text evidence="4 7">Belongs to the glucosamine/galactosamine-6-phosphate isomerase family. 6-phosphogluconolactonase subfamily.</text>
</comment>
<evidence type="ECO:0000313" key="10">
    <source>
        <dbReference type="Proteomes" id="UP000192801"/>
    </source>
</evidence>
<dbReference type="AlphaFoldDB" id="A0A1X0DFW2"/>